<evidence type="ECO:0000313" key="14">
    <source>
        <dbReference type="EMBL" id="CAH1246764.1"/>
    </source>
</evidence>
<evidence type="ECO:0000313" key="15">
    <source>
        <dbReference type="Proteomes" id="UP000838412"/>
    </source>
</evidence>
<feature type="transmembrane region" description="Helical" evidence="11">
    <location>
        <begin position="720"/>
        <end position="743"/>
    </location>
</feature>
<feature type="transmembrane region" description="Helical" evidence="11">
    <location>
        <begin position="749"/>
        <end position="774"/>
    </location>
</feature>
<evidence type="ECO:0000256" key="11">
    <source>
        <dbReference type="SAM" id="Phobius"/>
    </source>
</evidence>
<evidence type="ECO:0000256" key="8">
    <source>
        <dbReference type="ARBA" id="ARBA00023065"/>
    </source>
</evidence>
<evidence type="ECO:0000256" key="4">
    <source>
        <dbReference type="ARBA" id="ARBA00022553"/>
    </source>
</evidence>
<keyword evidence="6 11" id="KW-0812">Transmembrane</keyword>
<proteinExistence type="predicted"/>
<dbReference type="InterPro" id="IPR005185">
    <property type="entry name" value="YccF"/>
</dbReference>
<keyword evidence="9 11" id="KW-0472">Membrane</keyword>
<dbReference type="GO" id="GO:0015369">
    <property type="term" value="F:calcium:proton antiporter activity"/>
    <property type="evidence" value="ECO:0007669"/>
    <property type="project" value="TreeGrafter"/>
</dbReference>
<comment type="subcellular location">
    <subcellularLocation>
        <location evidence="1">Endomembrane system</location>
        <topology evidence="1">Multi-pass membrane protein</topology>
    </subcellularLocation>
</comment>
<dbReference type="Proteomes" id="UP000838412">
    <property type="component" value="Chromosome 15"/>
</dbReference>
<feature type="region of interest" description="Disordered" evidence="10">
    <location>
        <begin position="246"/>
        <end position="285"/>
    </location>
</feature>
<keyword evidence="15" id="KW-1185">Reference proteome</keyword>
<keyword evidence="7 11" id="KW-1133">Transmembrane helix</keyword>
<feature type="domain" description="Sodium/calcium exchanger membrane region" evidence="12">
    <location>
        <begin position="416"/>
        <end position="533"/>
    </location>
</feature>
<dbReference type="GO" id="GO:0012505">
    <property type="term" value="C:endomembrane system"/>
    <property type="evidence" value="ECO:0007669"/>
    <property type="project" value="UniProtKB-SubCell"/>
</dbReference>
<dbReference type="EMBL" id="OV696700">
    <property type="protein sequence ID" value="CAH1246764.1"/>
    <property type="molecule type" value="Genomic_DNA"/>
</dbReference>
<dbReference type="InterPro" id="IPR004713">
    <property type="entry name" value="CaH_exchang"/>
</dbReference>
<feature type="domain" description="Inner membrane component" evidence="13">
    <location>
        <begin position="188"/>
        <end position="237"/>
    </location>
</feature>
<keyword evidence="3" id="KW-0050">Antiport</keyword>
<evidence type="ECO:0000256" key="2">
    <source>
        <dbReference type="ARBA" id="ARBA00022448"/>
    </source>
</evidence>
<feature type="transmembrane region" description="Helical" evidence="11">
    <location>
        <begin position="656"/>
        <end position="675"/>
    </location>
</feature>
<feature type="transmembrane region" description="Helical" evidence="11">
    <location>
        <begin position="415"/>
        <end position="436"/>
    </location>
</feature>
<sequence>MPQQNGRARTQTFVIQFHTVGPLYPPPLTDHKRVNLSEYGRELSKMADVGLQTSVSLEQVQPGGSTVIGVEEQEEAAPPVMGQSAPAGSGPQSPHLRARSHRRAHSDQPWTMFPFSTPEGFVAVNKPPSWAENEIEALKIANNYRFGFKKWKSHVTARPLEVRSDVVKELYSEPRTVKLIKGSTISPGNVLYSVLFGWWIAAFYFLVAGLMMLTYIGRVYGSHCFKLAKYFFWPFGKFVQKDRDGDSGEEQSLHNGSVHNSYESFESSESTPLVSSTRSRNGRKGCCGTSTEYWHKPETYIWLILGAPLLFVIHALVYFVCWILVVFIPVAKVNGHAIKMLLMPPGSIRIESDSMSAAQQPSEVIVCTYQAVNVYYYKYTIDGMNIVLVNLLLFVVMALIAGYGDKGNQYTSPTAKFVISLLAIIPLAYYIGLAIASIAAQSNFAVGAVLNASFGSVVELTLYITALVKGAAQANNCYSELVKSALTGTLLGTMLFIPGLCMIIGGLKHHEQFFNLRSAGVSSTLLFVSVAGAFAPTIFSKFYGSIVCSSCNNVTSWSNINDSLLTETGPSGTFMCSDCHQEVFDQEGTLFNEHIKPLIYTCAVLLPLAYISGLLFTLKTHSHIYDEEKTEDNNTAPNQDHNNSHSTIAHWSRLKGVTILLVATVLMSLCADLVTENMQPILTGSGVSQYFIGVTLLALVPDTPEIVNGIQFALQNNLSLSIEVGSSIAVQVCLLQMPILVLVNAIHEIGFQLLFIDLHLWSVLFSVLVMNYIFMDGKCDYFQGSAMCIVYLIIVAMYFFAPNPEGC</sequence>
<accession>A0A8J9Z330</accession>
<feature type="domain" description="Sodium/calcium exchanger membrane region" evidence="12">
    <location>
        <begin position="657"/>
        <end position="798"/>
    </location>
</feature>
<keyword evidence="2" id="KW-0813">Transport</keyword>
<keyword evidence="8" id="KW-0406">Ion transport</keyword>
<evidence type="ECO:0000259" key="12">
    <source>
        <dbReference type="Pfam" id="PF01699"/>
    </source>
</evidence>
<reference evidence="14" key="1">
    <citation type="submission" date="2022-01" db="EMBL/GenBank/DDBJ databases">
        <authorList>
            <person name="Braso-Vives M."/>
        </authorList>
    </citation>
    <scope>NUCLEOTIDE SEQUENCE</scope>
</reference>
<feature type="transmembrane region" description="Helical" evidence="11">
    <location>
        <begin position="386"/>
        <end position="403"/>
    </location>
</feature>
<organism evidence="14 15">
    <name type="scientific">Branchiostoma lanceolatum</name>
    <name type="common">Common lancelet</name>
    <name type="synonym">Amphioxus lanceolatum</name>
    <dbReference type="NCBI Taxonomy" id="7740"/>
    <lineage>
        <taxon>Eukaryota</taxon>
        <taxon>Metazoa</taxon>
        <taxon>Chordata</taxon>
        <taxon>Cephalochordata</taxon>
        <taxon>Leptocardii</taxon>
        <taxon>Amphioxiformes</taxon>
        <taxon>Branchiostomatidae</taxon>
        <taxon>Branchiostoma</taxon>
    </lineage>
</organism>
<evidence type="ECO:0000256" key="1">
    <source>
        <dbReference type="ARBA" id="ARBA00004127"/>
    </source>
</evidence>
<dbReference type="InterPro" id="IPR044880">
    <property type="entry name" value="NCX_ion-bd_dom_sf"/>
</dbReference>
<dbReference type="Gene3D" id="1.20.1420.30">
    <property type="entry name" value="NCX, central ion-binding region"/>
    <property type="match status" value="1"/>
</dbReference>
<feature type="transmembrane region" description="Helical" evidence="11">
    <location>
        <begin position="300"/>
        <end position="330"/>
    </location>
</feature>
<feature type="transmembrane region" description="Helical" evidence="11">
    <location>
        <begin position="598"/>
        <end position="618"/>
    </location>
</feature>
<dbReference type="AlphaFoldDB" id="A0A8J9Z330"/>
<keyword evidence="5" id="KW-0106">Calcium</keyword>
<keyword evidence="4" id="KW-0597">Phosphoprotein</keyword>
<evidence type="ECO:0000256" key="9">
    <source>
        <dbReference type="ARBA" id="ARBA00023136"/>
    </source>
</evidence>
<name>A0A8J9Z330_BRALA</name>
<feature type="compositionally biased region" description="Polar residues" evidence="10">
    <location>
        <begin position="253"/>
        <end position="279"/>
    </location>
</feature>
<protein>
    <submittedName>
        <fullName evidence="14">Hypp7776 protein</fullName>
    </submittedName>
</protein>
<dbReference type="FunFam" id="1.20.1420.30:FF:000014">
    <property type="entry name" value="Cation/H+ exchanger protein 2"/>
    <property type="match status" value="1"/>
</dbReference>
<dbReference type="GO" id="GO:0006874">
    <property type="term" value="P:intracellular calcium ion homeostasis"/>
    <property type="evidence" value="ECO:0007669"/>
    <property type="project" value="TreeGrafter"/>
</dbReference>
<evidence type="ECO:0000259" key="13">
    <source>
        <dbReference type="Pfam" id="PF03733"/>
    </source>
</evidence>
<keyword evidence="5" id="KW-0109">Calcium transport</keyword>
<dbReference type="Pfam" id="PF03733">
    <property type="entry name" value="YccF"/>
    <property type="match status" value="1"/>
</dbReference>
<dbReference type="GO" id="GO:0005774">
    <property type="term" value="C:vacuolar membrane"/>
    <property type="evidence" value="ECO:0007669"/>
    <property type="project" value="UniProtKB-ARBA"/>
</dbReference>
<evidence type="ECO:0000256" key="7">
    <source>
        <dbReference type="ARBA" id="ARBA00022989"/>
    </source>
</evidence>
<feature type="transmembrane region" description="Helical" evidence="11">
    <location>
        <begin position="485"/>
        <end position="507"/>
    </location>
</feature>
<dbReference type="OrthoDB" id="16982at2759"/>
<dbReference type="PANTHER" id="PTHR31503">
    <property type="entry name" value="VACUOLAR CALCIUM ION TRANSPORTER"/>
    <property type="match status" value="1"/>
</dbReference>
<dbReference type="PANTHER" id="PTHR31503:SF10">
    <property type="entry name" value="VNX1 PROTEIN"/>
    <property type="match status" value="1"/>
</dbReference>
<feature type="transmembrane region" description="Helical" evidence="11">
    <location>
        <begin position="443"/>
        <end position="465"/>
    </location>
</feature>
<feature type="region of interest" description="Disordered" evidence="10">
    <location>
        <begin position="74"/>
        <end position="103"/>
    </location>
</feature>
<dbReference type="InterPro" id="IPR004837">
    <property type="entry name" value="NaCa_Exmemb"/>
</dbReference>
<feature type="transmembrane region" description="Helical" evidence="11">
    <location>
        <begin position="190"/>
        <end position="216"/>
    </location>
</feature>
<feature type="transmembrane region" description="Helical" evidence="11">
    <location>
        <begin position="519"/>
        <end position="539"/>
    </location>
</feature>
<evidence type="ECO:0000256" key="5">
    <source>
        <dbReference type="ARBA" id="ARBA00022568"/>
    </source>
</evidence>
<evidence type="ECO:0000256" key="3">
    <source>
        <dbReference type="ARBA" id="ARBA00022449"/>
    </source>
</evidence>
<feature type="transmembrane region" description="Helical" evidence="11">
    <location>
        <begin position="781"/>
        <end position="801"/>
    </location>
</feature>
<evidence type="ECO:0000256" key="6">
    <source>
        <dbReference type="ARBA" id="ARBA00022692"/>
    </source>
</evidence>
<gene>
    <name evidence="14" type="primary">Hypp7776</name>
    <name evidence="14" type="ORF">BLAG_LOCUS8668</name>
</gene>
<dbReference type="Pfam" id="PF01699">
    <property type="entry name" value="Na_Ca_ex"/>
    <property type="match status" value="2"/>
</dbReference>
<evidence type="ECO:0000256" key="10">
    <source>
        <dbReference type="SAM" id="MobiDB-lite"/>
    </source>
</evidence>